<organism evidence="1 2">
    <name type="scientific">Schistosoma mattheei</name>
    <dbReference type="NCBI Taxonomy" id="31246"/>
    <lineage>
        <taxon>Eukaryota</taxon>
        <taxon>Metazoa</taxon>
        <taxon>Spiralia</taxon>
        <taxon>Lophotrochozoa</taxon>
        <taxon>Platyhelminthes</taxon>
        <taxon>Trematoda</taxon>
        <taxon>Digenea</taxon>
        <taxon>Strigeidida</taxon>
        <taxon>Schistosomatoidea</taxon>
        <taxon>Schistosomatidae</taxon>
        <taxon>Schistosoma</taxon>
    </lineage>
</organism>
<protein>
    <submittedName>
        <fullName evidence="2">Uncharacterized protein</fullName>
    </submittedName>
</protein>
<sequence length="217" mass="24042">MYAIILLYALYFITNGKFEHVSARIVKSDKLSDSSASKMHTLKIMTDPNIHIPQKSNNRTSCNGTDKCELQKSSKNVSITTTNLPQTQVHNSTVVPHVPTTTHQKISQNHTIAHGTKATTAAPIPHVPTTTHQKISQNHTIAHGTKATTAAPIAHGTKATTAAPKSFLKKVGDGFFDLFSEQEFHPINQKSYLFNFWYLFRSSFLNLKNMKTLLLGS</sequence>
<dbReference type="AlphaFoldDB" id="A0AA85BG29"/>
<accession>A0AA85BG29</accession>
<dbReference type="WBParaSite" id="SMTH1_54400.1">
    <property type="protein sequence ID" value="SMTH1_54400.1"/>
    <property type="gene ID" value="SMTH1_54400"/>
</dbReference>
<proteinExistence type="predicted"/>
<dbReference type="Proteomes" id="UP000050791">
    <property type="component" value="Unassembled WGS sequence"/>
</dbReference>
<evidence type="ECO:0000313" key="1">
    <source>
        <dbReference type="Proteomes" id="UP000050791"/>
    </source>
</evidence>
<name>A0AA85BG29_9TREM</name>
<reference evidence="2" key="1">
    <citation type="submission" date="2023-11" db="UniProtKB">
        <authorList>
            <consortium name="WormBaseParasite"/>
        </authorList>
    </citation>
    <scope>IDENTIFICATION</scope>
</reference>
<evidence type="ECO:0000313" key="2">
    <source>
        <dbReference type="WBParaSite" id="SMTH1_54400.1"/>
    </source>
</evidence>